<dbReference type="Gene3D" id="3.40.50.720">
    <property type="entry name" value="NAD(P)-binding Rossmann-like Domain"/>
    <property type="match status" value="1"/>
</dbReference>
<keyword evidence="2" id="KW-0560">Oxidoreductase</keyword>
<evidence type="ECO:0000313" key="5">
    <source>
        <dbReference type="EMBL" id="GGX76317.1"/>
    </source>
</evidence>
<dbReference type="Proteomes" id="UP000626148">
    <property type="component" value="Unassembled WGS sequence"/>
</dbReference>
<dbReference type="InterPro" id="IPR050984">
    <property type="entry name" value="Gfo/Idh/MocA_domain"/>
</dbReference>
<dbReference type="PANTHER" id="PTHR22604:SF105">
    <property type="entry name" value="TRANS-1,2-DIHYDROBENZENE-1,2-DIOL DEHYDROGENASE"/>
    <property type="match status" value="1"/>
</dbReference>
<feature type="domain" description="Gfo/Idh/MocA-like oxidoreductase N-terminal" evidence="3">
    <location>
        <begin position="3"/>
        <end position="118"/>
    </location>
</feature>
<evidence type="ECO:0000259" key="3">
    <source>
        <dbReference type="Pfam" id="PF01408"/>
    </source>
</evidence>
<feature type="domain" description="GFO/IDH/MocA-like oxidoreductase" evidence="4">
    <location>
        <begin position="136"/>
        <end position="245"/>
    </location>
</feature>
<dbReference type="Pfam" id="PF01408">
    <property type="entry name" value="GFO_IDH_MocA"/>
    <property type="match status" value="1"/>
</dbReference>
<dbReference type="GO" id="GO:0016491">
    <property type="term" value="F:oxidoreductase activity"/>
    <property type="evidence" value="ECO:0007669"/>
    <property type="project" value="UniProtKB-KW"/>
</dbReference>
<dbReference type="InterPro" id="IPR055170">
    <property type="entry name" value="GFO_IDH_MocA-like_dom"/>
</dbReference>
<proteinExistence type="inferred from homology"/>
<dbReference type="InterPro" id="IPR000683">
    <property type="entry name" value="Gfo/Idh/MocA-like_OxRdtase_N"/>
</dbReference>
<evidence type="ECO:0000256" key="2">
    <source>
        <dbReference type="ARBA" id="ARBA00023002"/>
    </source>
</evidence>
<dbReference type="RefSeq" id="WP_189613862.1">
    <property type="nucleotide sequence ID" value="NZ_BMXR01000026.1"/>
</dbReference>
<reference evidence="5" key="1">
    <citation type="journal article" date="2014" name="Int. J. Syst. Evol. Microbiol.">
        <title>Complete genome sequence of Corynebacterium casei LMG S-19264T (=DSM 44701T), isolated from a smear-ripened cheese.</title>
        <authorList>
            <consortium name="US DOE Joint Genome Institute (JGI-PGF)"/>
            <person name="Walter F."/>
            <person name="Albersmeier A."/>
            <person name="Kalinowski J."/>
            <person name="Ruckert C."/>
        </authorList>
    </citation>
    <scope>NUCLEOTIDE SEQUENCE</scope>
    <source>
        <strain evidence="5">KCTC 22169</strain>
    </source>
</reference>
<comment type="caution">
    <text evidence="5">The sequence shown here is derived from an EMBL/GenBank/DDBJ whole genome shotgun (WGS) entry which is preliminary data.</text>
</comment>
<evidence type="ECO:0000256" key="1">
    <source>
        <dbReference type="ARBA" id="ARBA00010928"/>
    </source>
</evidence>
<dbReference type="PANTHER" id="PTHR22604">
    <property type="entry name" value="OXIDOREDUCTASES"/>
    <property type="match status" value="1"/>
</dbReference>
<dbReference type="SUPFAM" id="SSF55347">
    <property type="entry name" value="Glyceraldehyde-3-phosphate dehydrogenase-like, C-terminal domain"/>
    <property type="match status" value="1"/>
</dbReference>
<organism evidence="5 6">
    <name type="scientific">Saccharospirillum salsuginis</name>
    <dbReference type="NCBI Taxonomy" id="418750"/>
    <lineage>
        <taxon>Bacteria</taxon>
        <taxon>Pseudomonadati</taxon>
        <taxon>Pseudomonadota</taxon>
        <taxon>Gammaproteobacteria</taxon>
        <taxon>Oceanospirillales</taxon>
        <taxon>Saccharospirillaceae</taxon>
        <taxon>Saccharospirillum</taxon>
    </lineage>
</organism>
<evidence type="ECO:0000259" key="4">
    <source>
        <dbReference type="Pfam" id="PF22725"/>
    </source>
</evidence>
<dbReference type="GO" id="GO:0000166">
    <property type="term" value="F:nucleotide binding"/>
    <property type="evidence" value="ECO:0007669"/>
    <property type="project" value="InterPro"/>
</dbReference>
<dbReference type="SUPFAM" id="SSF51735">
    <property type="entry name" value="NAD(P)-binding Rossmann-fold domains"/>
    <property type="match status" value="1"/>
</dbReference>
<gene>
    <name evidence="5" type="ORF">GCM10007392_49120</name>
</gene>
<dbReference type="InterPro" id="IPR036291">
    <property type="entry name" value="NAD(P)-bd_dom_sf"/>
</dbReference>
<evidence type="ECO:0000313" key="6">
    <source>
        <dbReference type="Proteomes" id="UP000626148"/>
    </source>
</evidence>
<sequence length="316" mass="34735">MNNWAVIGTGGMAGAFVSDANHGKGGQFTAVYSRTLDKANTFADEHDIEHRFDNLSDLLARDDIDIVYIASPHTQHFEQAMLAIQAGKAVLVEKPVTTKLEDAKRLYDAAKEAGVFCQEALWTRFNPAYQQILTEARDGRLGSICHSTSNFGFPSPKDPAHRLNNPELAGGALLDIGLYPLLLPLDLFGVPATIDGRKTLMSTGVDESADWVLGYEDGRQALVSYSLACHQPMSATISGDAGWVELQPPFFAPHVAHWKRGDRPVDVRHYPVVGKGWHYEFTAVNRSVDAGELCCPEHDWSASIELMTLIDRIQAM</sequence>
<dbReference type="AlphaFoldDB" id="A0A918NIQ0"/>
<name>A0A918NIQ0_9GAMM</name>
<comment type="similarity">
    <text evidence="1">Belongs to the Gfo/Idh/MocA family.</text>
</comment>
<reference evidence="5" key="2">
    <citation type="submission" date="2020-09" db="EMBL/GenBank/DDBJ databases">
        <authorList>
            <person name="Sun Q."/>
            <person name="Kim S."/>
        </authorList>
    </citation>
    <scope>NUCLEOTIDE SEQUENCE</scope>
    <source>
        <strain evidence="5">KCTC 22169</strain>
    </source>
</reference>
<protein>
    <submittedName>
        <fullName evidence="5">Oxidoreductase</fullName>
    </submittedName>
</protein>
<dbReference type="EMBL" id="BMXR01000026">
    <property type="protein sequence ID" value="GGX76317.1"/>
    <property type="molecule type" value="Genomic_DNA"/>
</dbReference>
<dbReference type="Gene3D" id="3.30.360.10">
    <property type="entry name" value="Dihydrodipicolinate Reductase, domain 2"/>
    <property type="match status" value="1"/>
</dbReference>
<accession>A0A918NIQ0</accession>
<dbReference type="Pfam" id="PF22725">
    <property type="entry name" value="GFO_IDH_MocA_C3"/>
    <property type="match status" value="1"/>
</dbReference>
<keyword evidence="6" id="KW-1185">Reference proteome</keyword>